<dbReference type="Gene3D" id="3.40.462.10">
    <property type="entry name" value="FAD-linked oxidases, C-terminal domain"/>
    <property type="match status" value="1"/>
</dbReference>
<keyword evidence="5" id="KW-1185">Reference proteome</keyword>
<accession>A0AB33Z668</accession>
<keyword evidence="1" id="KW-0285">Flavoprotein</keyword>
<feature type="domain" description="FAD-binding PCMH-type" evidence="3">
    <location>
        <begin position="34"/>
        <end position="222"/>
    </location>
</feature>
<dbReference type="InterPro" id="IPR016164">
    <property type="entry name" value="FAD-linked_Oxase-like_C"/>
</dbReference>
<dbReference type="AlphaFoldDB" id="A0AB33Z668"/>
<organism evidence="4 5">
    <name type="scientific">Cycloclasticus pugetii</name>
    <dbReference type="NCBI Taxonomy" id="34068"/>
    <lineage>
        <taxon>Bacteria</taxon>
        <taxon>Pseudomonadati</taxon>
        <taxon>Pseudomonadota</taxon>
        <taxon>Gammaproteobacteria</taxon>
        <taxon>Thiotrichales</taxon>
        <taxon>Piscirickettsiaceae</taxon>
        <taxon>Cycloclasticus</taxon>
    </lineage>
</organism>
<dbReference type="InterPro" id="IPR036318">
    <property type="entry name" value="FAD-bd_PCMH-like_sf"/>
</dbReference>
<dbReference type="InterPro" id="IPR016170">
    <property type="entry name" value="Cytok_DH_C_sf"/>
</dbReference>
<dbReference type="Gene3D" id="3.30.465.10">
    <property type="match status" value="1"/>
</dbReference>
<dbReference type="EMBL" id="ASHL01000001">
    <property type="protein sequence ID" value="EPD14332.1"/>
    <property type="molecule type" value="Genomic_DNA"/>
</dbReference>
<dbReference type="InterPro" id="IPR016166">
    <property type="entry name" value="FAD-bd_PCMH"/>
</dbReference>
<sequence>MKNIIENLNGLLGADNVISASDQPTEYQFLTDRINNGEREVIAVVTPSNLEELKNLLVSSTDESYSLFNLLSPGEINTAPIPAKGAIVVIDLKKLNSIIEVNTQAAYALIEPGVSYAQLNEYLETNNIPFIVDFDKNSTQSVSGGISNRSYGYTPYGDHLMMQCGMEVMLANGRLIRTGMGAMPNSDSWQLFKYGFGPYIDGTFTQSSLGIITKVGIWLMPKAPAYKPFAIQLPNETAMNQAVEIMRDMKINMLVPNTVTVASAKSDALQFSTEALEDIGNNDEAATKHQLGAWNMYGALYNMPANVDFLWQAINGAFSQIEGAKFLMPEETANNPIWAQREMKMDGKFNTINPNLSGYSSINVHFASPIDGDDAVKMQTLLESVNNPAELNIIGQFALTWRTMMTQLQVLYPTGDAEKLAQARQLTKQLIDDFSAQGYPTCLVDADMQEAVDAVSLDGLKTLKNRVKKALDPQSVFG</sequence>
<dbReference type="GO" id="GO:0004458">
    <property type="term" value="F:D-lactate dehydrogenase (cytochrome) activity"/>
    <property type="evidence" value="ECO:0007669"/>
    <property type="project" value="TreeGrafter"/>
</dbReference>
<dbReference type="InterPro" id="IPR006094">
    <property type="entry name" value="Oxid_FAD_bind_N"/>
</dbReference>
<dbReference type="RefSeq" id="WP_016389839.1">
    <property type="nucleotide sequence ID" value="NZ_JARGOU010000034.1"/>
</dbReference>
<gene>
    <name evidence="4" type="ORF">L196_02505</name>
</gene>
<dbReference type="GO" id="GO:0071949">
    <property type="term" value="F:FAD binding"/>
    <property type="evidence" value="ECO:0007669"/>
    <property type="project" value="InterPro"/>
</dbReference>
<evidence type="ECO:0000256" key="1">
    <source>
        <dbReference type="ARBA" id="ARBA00022630"/>
    </source>
</evidence>
<dbReference type="GO" id="GO:1903457">
    <property type="term" value="P:lactate catabolic process"/>
    <property type="evidence" value="ECO:0007669"/>
    <property type="project" value="TreeGrafter"/>
</dbReference>
<comment type="caution">
    <text evidence="4">The sequence shown here is derived from an EMBL/GenBank/DDBJ whole genome shotgun (WGS) entry which is preliminary data.</text>
</comment>
<evidence type="ECO:0000256" key="2">
    <source>
        <dbReference type="ARBA" id="ARBA00022827"/>
    </source>
</evidence>
<dbReference type="SUPFAM" id="SSF56176">
    <property type="entry name" value="FAD-binding/transporter-associated domain-like"/>
    <property type="match status" value="1"/>
</dbReference>
<evidence type="ECO:0000259" key="3">
    <source>
        <dbReference type="PROSITE" id="PS51387"/>
    </source>
</evidence>
<dbReference type="GO" id="GO:0008720">
    <property type="term" value="F:D-lactate dehydrogenase (NAD+) activity"/>
    <property type="evidence" value="ECO:0007669"/>
    <property type="project" value="TreeGrafter"/>
</dbReference>
<proteinExistence type="predicted"/>
<dbReference type="Pfam" id="PF01565">
    <property type="entry name" value="FAD_binding_4"/>
    <property type="match status" value="1"/>
</dbReference>
<keyword evidence="2" id="KW-0274">FAD</keyword>
<protein>
    <submittedName>
        <fullName evidence="4">FAD linked oxidase domain-containing protein</fullName>
    </submittedName>
</protein>
<evidence type="ECO:0000313" key="5">
    <source>
        <dbReference type="Proteomes" id="UP000015462"/>
    </source>
</evidence>
<dbReference type="InterPro" id="IPR016169">
    <property type="entry name" value="FAD-bd_PCMH_sub2"/>
</dbReference>
<dbReference type="Proteomes" id="UP000015462">
    <property type="component" value="Unassembled WGS sequence"/>
</dbReference>
<dbReference type="SUPFAM" id="SSF55103">
    <property type="entry name" value="FAD-linked oxidases, C-terminal domain"/>
    <property type="match status" value="1"/>
</dbReference>
<evidence type="ECO:0000313" key="4">
    <source>
        <dbReference type="EMBL" id="EPD14332.1"/>
    </source>
</evidence>
<name>A0AB33Z668_9GAMM</name>
<dbReference type="PROSITE" id="PS51387">
    <property type="entry name" value="FAD_PCMH"/>
    <property type="match status" value="1"/>
</dbReference>
<dbReference type="PANTHER" id="PTHR11748:SF114">
    <property type="entry name" value="ARYL-ALCOHOL OXIDASE VANILLYL-ALCOHOL OXIDASE (AFU_ORTHOLOGUE AFUA_3G09500)-RELATED"/>
    <property type="match status" value="1"/>
</dbReference>
<dbReference type="PANTHER" id="PTHR11748">
    <property type="entry name" value="D-LACTATE DEHYDROGENASE"/>
    <property type="match status" value="1"/>
</dbReference>
<reference evidence="4 5" key="1">
    <citation type="journal article" date="2013" name="Genome Announc.">
        <title>Genome Sequence of the Pyrene- and Fluoranthene-Degrading Bacterium Cycloclasticus sp. Strain PY97M.</title>
        <authorList>
            <person name="Cui Z."/>
            <person name="Xu G."/>
            <person name="Li Q."/>
            <person name="Gao W."/>
            <person name="Zheng L."/>
        </authorList>
    </citation>
    <scope>NUCLEOTIDE SEQUENCE [LARGE SCALE GENOMIC DNA]</scope>
    <source>
        <strain evidence="4 5">PY97M</strain>
    </source>
</reference>